<accession>A0A481S1S3</accession>
<dbReference type="EMBL" id="MK501729">
    <property type="protein sequence ID" value="QBG78465.1"/>
    <property type="molecule type" value="Genomic_DNA"/>
</dbReference>
<dbReference type="KEGG" id="vg:65119498"/>
<organism evidence="1 2">
    <name type="scientific">Gordonia phage Walrus</name>
    <dbReference type="NCBI Taxonomy" id="2517927"/>
    <lineage>
        <taxon>Viruses</taxon>
        <taxon>Duplodnaviria</taxon>
        <taxon>Heunggongvirae</taxon>
        <taxon>Uroviricota</taxon>
        <taxon>Caudoviricetes</taxon>
        <taxon>Jujuvirus</taxon>
        <taxon>Jujuvirus walrus</taxon>
    </lineage>
</organism>
<sequence length="77" mass="8655">MTVAELIEKLSALPPSTVVATDSEFGYDSDICVYQFRANVERRTDGSTSWIHDDNGRDSIEPVVLITHYGHDDKEQL</sequence>
<keyword evidence="2" id="KW-1185">Reference proteome</keyword>
<protein>
    <submittedName>
        <fullName evidence="1">Uncharacterized protein</fullName>
    </submittedName>
</protein>
<dbReference type="GeneID" id="65119498"/>
<dbReference type="Proteomes" id="UP000293379">
    <property type="component" value="Segment"/>
</dbReference>
<dbReference type="RefSeq" id="YP_010101724.1">
    <property type="nucleotide sequence ID" value="NC_055792.1"/>
</dbReference>
<proteinExistence type="predicted"/>
<reference evidence="2" key="1">
    <citation type="submission" date="2019-02" db="EMBL/GenBank/DDBJ databases">
        <authorList>
            <person name="Montgomery M.T."/>
            <person name="Garlena R.A."/>
            <person name="Russell D.A."/>
            <person name="Pope W.H."/>
            <person name="Jacobs-Sera D."/>
            <person name="Hatfull G.F."/>
        </authorList>
    </citation>
    <scope>NUCLEOTIDE SEQUENCE [LARGE SCALE GENOMIC DNA]</scope>
</reference>
<gene>
    <name evidence="1" type="primary">74</name>
    <name evidence="1" type="ORF">PBI_WALRUS_74</name>
</gene>
<evidence type="ECO:0000313" key="1">
    <source>
        <dbReference type="EMBL" id="QBG78465.1"/>
    </source>
</evidence>
<name>A0A481S1S3_9CAUD</name>
<evidence type="ECO:0000313" key="2">
    <source>
        <dbReference type="Proteomes" id="UP000293379"/>
    </source>
</evidence>